<evidence type="ECO:0000313" key="16">
    <source>
        <dbReference type="EMBL" id="MBS3057122.1"/>
    </source>
</evidence>
<keyword evidence="13" id="KW-0325">Glycoprotein</keyword>
<evidence type="ECO:0000256" key="13">
    <source>
        <dbReference type="ARBA" id="ARBA00023180"/>
    </source>
</evidence>
<accession>A0A8T4KUA6</accession>
<protein>
    <recommendedName>
        <fullName evidence="5">UDP-glucuronate decarboxylase</fullName>
        <ecNumber evidence="5">4.1.1.35</ecNumber>
    </recommendedName>
</protein>
<comment type="cofactor">
    <cofactor evidence="1">
        <name>NAD(+)</name>
        <dbReference type="ChEBI" id="CHEBI:57540"/>
    </cofactor>
</comment>
<keyword evidence="10" id="KW-0520">NAD</keyword>
<gene>
    <name evidence="16" type="ORF">J4415_00670</name>
</gene>
<proteinExistence type="inferred from homology"/>
<evidence type="ECO:0000256" key="9">
    <source>
        <dbReference type="ARBA" id="ARBA00022989"/>
    </source>
</evidence>
<evidence type="ECO:0000256" key="4">
    <source>
        <dbReference type="ARBA" id="ARBA00007505"/>
    </source>
</evidence>
<dbReference type="PANTHER" id="PTHR43078">
    <property type="entry name" value="UDP-GLUCURONIC ACID DECARBOXYLASE-RELATED"/>
    <property type="match status" value="1"/>
</dbReference>
<keyword evidence="7" id="KW-0210">Decarboxylase</keyword>
<evidence type="ECO:0000256" key="3">
    <source>
        <dbReference type="ARBA" id="ARBA00005100"/>
    </source>
</evidence>
<name>A0A8T4KUA6_9ARCH</name>
<keyword evidence="14" id="KW-0456">Lyase</keyword>
<evidence type="ECO:0000256" key="1">
    <source>
        <dbReference type="ARBA" id="ARBA00001911"/>
    </source>
</evidence>
<comment type="similarity">
    <text evidence="4">Belongs to the NAD(P)-dependent epimerase/dehydratase family. UDP-glucuronic acid decarboxylase subfamily.</text>
</comment>
<reference evidence="16" key="1">
    <citation type="submission" date="2021-03" db="EMBL/GenBank/DDBJ databases">
        <authorList>
            <person name="Jaffe A."/>
        </authorList>
    </citation>
    <scope>NUCLEOTIDE SEQUENCE</scope>
    <source>
        <strain evidence="16">RIFCSPHIGHO2_01_FULL_AR10_44_11</strain>
    </source>
</reference>
<dbReference type="EC" id="4.1.1.35" evidence="5"/>
<evidence type="ECO:0000256" key="2">
    <source>
        <dbReference type="ARBA" id="ARBA00004447"/>
    </source>
</evidence>
<feature type="domain" description="NAD(P)-binding" evidence="15">
    <location>
        <begin position="9"/>
        <end position="306"/>
    </location>
</feature>
<comment type="subcellular location">
    <subcellularLocation>
        <location evidence="2">Golgi apparatus</location>
        <location evidence="2">Golgi stack membrane</location>
        <topology evidence="2">Single-pass type II membrane protein</topology>
    </subcellularLocation>
</comment>
<evidence type="ECO:0000256" key="5">
    <source>
        <dbReference type="ARBA" id="ARBA00012290"/>
    </source>
</evidence>
<dbReference type="GO" id="GO:0042732">
    <property type="term" value="P:D-xylose metabolic process"/>
    <property type="evidence" value="ECO:0007669"/>
    <property type="project" value="InterPro"/>
</dbReference>
<dbReference type="CDD" id="cd05230">
    <property type="entry name" value="UGD_SDR_e"/>
    <property type="match status" value="1"/>
</dbReference>
<reference evidence="16" key="2">
    <citation type="submission" date="2021-05" db="EMBL/GenBank/DDBJ databases">
        <title>Protein family content uncovers lineage relationships and bacterial pathway maintenance mechanisms in DPANN archaea.</title>
        <authorList>
            <person name="Castelle C.J."/>
            <person name="Meheust R."/>
            <person name="Jaffe A.L."/>
            <person name="Seitz K."/>
            <person name="Gong X."/>
            <person name="Baker B.J."/>
            <person name="Banfield J.F."/>
        </authorList>
    </citation>
    <scope>NUCLEOTIDE SEQUENCE</scope>
    <source>
        <strain evidence="16">RIFCSPHIGHO2_01_FULL_AR10_44_11</strain>
    </source>
</reference>
<dbReference type="SUPFAM" id="SSF51735">
    <property type="entry name" value="NAD(P)-binding Rossmann-fold domains"/>
    <property type="match status" value="1"/>
</dbReference>
<dbReference type="InterPro" id="IPR016040">
    <property type="entry name" value="NAD(P)-bd_dom"/>
</dbReference>
<dbReference type="Pfam" id="PF16363">
    <property type="entry name" value="GDP_Man_Dehyd"/>
    <property type="match status" value="1"/>
</dbReference>
<dbReference type="FunFam" id="3.40.50.720:FF:000065">
    <property type="entry name" value="UDP-glucuronic acid decarboxylase 1"/>
    <property type="match status" value="1"/>
</dbReference>
<comment type="caution">
    <text evidence="16">The sequence shown here is derived from an EMBL/GenBank/DDBJ whole genome shotgun (WGS) entry which is preliminary data.</text>
</comment>
<dbReference type="AlphaFoldDB" id="A0A8T4KUA6"/>
<comment type="pathway">
    <text evidence="3">Nucleotide-sugar biosynthesis; UDP-alpha-D-xylose biosynthesis; UDP-alpha-D-xylose from UDP-alpha-D-glucuronate: step 1/1.</text>
</comment>
<keyword evidence="9" id="KW-1133">Transmembrane helix</keyword>
<evidence type="ECO:0000256" key="7">
    <source>
        <dbReference type="ARBA" id="ARBA00022793"/>
    </source>
</evidence>
<evidence type="ECO:0000256" key="12">
    <source>
        <dbReference type="ARBA" id="ARBA00023136"/>
    </source>
</evidence>
<organism evidence="16 17">
    <name type="scientific">Candidatus Iainarchaeum sp</name>
    <dbReference type="NCBI Taxonomy" id="3101447"/>
    <lineage>
        <taxon>Archaea</taxon>
        <taxon>Candidatus Iainarchaeota</taxon>
        <taxon>Candidatus Iainarchaeia</taxon>
        <taxon>Candidatus Iainarchaeales</taxon>
        <taxon>Candidatus Iainarchaeaceae</taxon>
        <taxon>Candidatus Iainarchaeum</taxon>
    </lineage>
</organism>
<evidence type="ECO:0000259" key="15">
    <source>
        <dbReference type="Pfam" id="PF16363"/>
    </source>
</evidence>
<evidence type="ECO:0000256" key="14">
    <source>
        <dbReference type="ARBA" id="ARBA00023239"/>
    </source>
</evidence>
<evidence type="ECO:0000313" key="17">
    <source>
        <dbReference type="Proteomes" id="UP000677687"/>
    </source>
</evidence>
<sequence>MVREQKTILVTGGAGFLGSNLCDLLIAKGNKVICIDNLITGRKQNIAHLLKNRNFTFIKHDITAPLKLNGKIDEIYNLASPASPVDFDRLAEEILLVNSIGTKNMLDLALKNKARFFEASTSEVYGSALKIPQDESYWGNVNSIGPRSCYDESKRFSEALTMSYYRKYNLDTRIVRIFNTYGPKMRADDGRVVSNFINQALKNKPITIYGTGNQTRSFCYVSDEIDGIWRLMQANYNLPVNIGNPNEFTILELAQKIKELANSKSEIIFKPLPKDDPERRKPDIALAKKLFNWHPKIELEEGLKRTIEYFRAL</sequence>
<dbReference type="PANTHER" id="PTHR43078:SF6">
    <property type="entry name" value="UDP-GLUCURONIC ACID DECARBOXYLASE 1"/>
    <property type="match status" value="1"/>
</dbReference>
<dbReference type="Gene3D" id="3.40.50.720">
    <property type="entry name" value="NAD(P)-binding Rossmann-like Domain"/>
    <property type="match status" value="1"/>
</dbReference>
<evidence type="ECO:0000256" key="10">
    <source>
        <dbReference type="ARBA" id="ARBA00023027"/>
    </source>
</evidence>
<keyword evidence="12" id="KW-0472">Membrane</keyword>
<keyword evidence="11" id="KW-0333">Golgi apparatus</keyword>
<evidence type="ECO:0000256" key="11">
    <source>
        <dbReference type="ARBA" id="ARBA00023034"/>
    </source>
</evidence>
<keyword evidence="6" id="KW-0812">Transmembrane</keyword>
<dbReference type="GO" id="GO:0048040">
    <property type="term" value="F:UDP-glucuronate decarboxylase activity"/>
    <property type="evidence" value="ECO:0007669"/>
    <property type="project" value="UniProtKB-EC"/>
</dbReference>
<keyword evidence="8" id="KW-0735">Signal-anchor</keyword>
<evidence type="ECO:0000256" key="6">
    <source>
        <dbReference type="ARBA" id="ARBA00022692"/>
    </source>
</evidence>
<evidence type="ECO:0000256" key="8">
    <source>
        <dbReference type="ARBA" id="ARBA00022968"/>
    </source>
</evidence>
<dbReference type="EMBL" id="JAGVWD010000008">
    <property type="protein sequence ID" value="MBS3057122.1"/>
    <property type="molecule type" value="Genomic_DNA"/>
</dbReference>
<dbReference type="GO" id="GO:0005737">
    <property type="term" value="C:cytoplasm"/>
    <property type="evidence" value="ECO:0007669"/>
    <property type="project" value="TreeGrafter"/>
</dbReference>
<dbReference type="GO" id="GO:0070403">
    <property type="term" value="F:NAD+ binding"/>
    <property type="evidence" value="ECO:0007669"/>
    <property type="project" value="InterPro"/>
</dbReference>
<dbReference type="InterPro" id="IPR044516">
    <property type="entry name" value="UXS-like"/>
</dbReference>
<dbReference type="Proteomes" id="UP000677687">
    <property type="component" value="Unassembled WGS sequence"/>
</dbReference>
<dbReference type="InterPro" id="IPR036291">
    <property type="entry name" value="NAD(P)-bd_dom_sf"/>
</dbReference>